<evidence type="ECO:0000313" key="6">
    <source>
        <dbReference type="EMBL" id="UJO24372.1"/>
    </source>
</evidence>
<dbReference type="InterPro" id="IPR016162">
    <property type="entry name" value="Ald_DH_N"/>
</dbReference>
<gene>
    <name evidence="6" type="ORF">CLAFUR5_13443</name>
</gene>
<dbReference type="SUPFAM" id="SSF53720">
    <property type="entry name" value="ALDH-like"/>
    <property type="match status" value="1"/>
</dbReference>
<dbReference type="AlphaFoldDB" id="A0A9Q8UVZ6"/>
<evidence type="ECO:0000256" key="4">
    <source>
        <dbReference type="SAM" id="Phobius"/>
    </source>
</evidence>
<dbReference type="InterPro" id="IPR016161">
    <property type="entry name" value="Ald_DH/histidinol_DH"/>
</dbReference>
<dbReference type="Gene3D" id="3.40.605.10">
    <property type="entry name" value="Aldehyde Dehydrogenase, Chain A, domain 1"/>
    <property type="match status" value="1"/>
</dbReference>
<dbReference type="Gene3D" id="3.30.460.10">
    <property type="entry name" value="Beta Polymerase, domain 2"/>
    <property type="match status" value="1"/>
</dbReference>
<keyword evidence="7" id="KW-1185">Reference proteome</keyword>
<evidence type="ECO:0000256" key="2">
    <source>
        <dbReference type="ARBA" id="ARBA00024226"/>
    </source>
</evidence>
<dbReference type="InterPro" id="IPR016163">
    <property type="entry name" value="Ald_DH_C"/>
</dbReference>
<dbReference type="InterPro" id="IPR015590">
    <property type="entry name" value="Aldehyde_DH_dom"/>
</dbReference>
<dbReference type="EC" id="1.2.1.3" evidence="2"/>
<evidence type="ECO:0000256" key="1">
    <source>
        <dbReference type="ARBA" id="ARBA00009986"/>
    </source>
</evidence>
<dbReference type="OrthoDB" id="310895at2759"/>
<sequence>MDQGSTFDQVKALCAAYAKHLHKNHHAIATVMTAYQSYSVTADEIERSIECLTSIDEIKRHLVTGRTKRVCTFFPLNLPVYSLVLFAVVPSLISDEVFLRPPQKMIPVFRQLLGSLCLAEFFPNIHVSFSDRETFVRELVADADVTIFTGKESNVRLVLQKTRKNSIFLFNGWGCNPIVVAADADIAKAASKAAEAKLFNARQDCAGPDNILVHKSVADQFLAQLQHKVSQAKVGSYSDPDVLVGRIAEDSALVRLASFLLKHQDKIVYGDGIDFANTIVWPTTIVAPLAEQTNYEEFFSPIFYINIFDDDDQLARYFDSPQYKANDMYVSLFGTSAYVKTLTKSIVYHEQTILDVERGNHAYGGYSFGASFVASNGMTDPRPILVPKEISEFIQGQAKAQNPISTTPKKLSAAQQKCIQRDVTDFITQHFGDNLVFGFVFGSLLANKATNASDIDNMIVLKIHNAEQEDAYLMWLRKYHAEMGMTFDSVYPTESSRRHTSMSALL</sequence>
<feature type="transmembrane region" description="Helical" evidence="4">
    <location>
        <begin position="70"/>
        <end position="93"/>
    </location>
</feature>
<keyword evidence="4" id="KW-1133">Transmembrane helix</keyword>
<comment type="catalytic activity">
    <reaction evidence="3">
        <text>an aldehyde + NAD(+) + H2O = a carboxylate + NADH + 2 H(+)</text>
        <dbReference type="Rhea" id="RHEA:16185"/>
        <dbReference type="ChEBI" id="CHEBI:15377"/>
        <dbReference type="ChEBI" id="CHEBI:15378"/>
        <dbReference type="ChEBI" id="CHEBI:17478"/>
        <dbReference type="ChEBI" id="CHEBI:29067"/>
        <dbReference type="ChEBI" id="CHEBI:57540"/>
        <dbReference type="ChEBI" id="CHEBI:57945"/>
        <dbReference type="EC" id="1.2.1.3"/>
    </reaction>
</comment>
<dbReference type="KEGG" id="ffu:CLAFUR5_13443"/>
<dbReference type="PANTHER" id="PTHR11699">
    <property type="entry name" value="ALDEHYDE DEHYDROGENASE-RELATED"/>
    <property type="match status" value="1"/>
</dbReference>
<keyword evidence="4" id="KW-0812">Transmembrane</keyword>
<dbReference type="Gene3D" id="3.40.309.10">
    <property type="entry name" value="Aldehyde Dehydrogenase, Chain A, domain 2"/>
    <property type="match status" value="1"/>
</dbReference>
<comment type="similarity">
    <text evidence="1">Belongs to the aldehyde dehydrogenase family.</text>
</comment>
<name>A0A9Q8UVZ6_PASFU</name>
<dbReference type="SUPFAM" id="SSF81301">
    <property type="entry name" value="Nucleotidyltransferase"/>
    <property type="match status" value="1"/>
</dbReference>
<reference evidence="6" key="2">
    <citation type="journal article" date="2022" name="Microb. Genom.">
        <title>A chromosome-scale genome assembly of the tomato pathogen Cladosporium fulvum reveals a compartmentalized genome architecture and the presence of a dispensable chromosome.</title>
        <authorList>
            <person name="Zaccaron A.Z."/>
            <person name="Chen L.H."/>
            <person name="Samaras A."/>
            <person name="Stergiopoulos I."/>
        </authorList>
    </citation>
    <scope>NUCLEOTIDE SEQUENCE</scope>
    <source>
        <strain evidence="6">Race5_Kim</strain>
    </source>
</reference>
<dbReference type="GeneID" id="71993321"/>
<dbReference type="Proteomes" id="UP000756132">
    <property type="component" value="Chromosome 12"/>
</dbReference>
<accession>A0A9Q8UVZ6</accession>
<feature type="domain" description="Aldehyde dehydrogenase" evidence="5">
    <location>
        <begin position="19"/>
        <end position="321"/>
    </location>
</feature>
<dbReference type="EMBL" id="CP090174">
    <property type="protein sequence ID" value="UJO24372.1"/>
    <property type="molecule type" value="Genomic_DNA"/>
</dbReference>
<reference evidence="6" key="1">
    <citation type="submission" date="2021-12" db="EMBL/GenBank/DDBJ databases">
        <authorList>
            <person name="Zaccaron A."/>
            <person name="Stergiopoulos I."/>
        </authorList>
    </citation>
    <scope>NUCLEOTIDE SEQUENCE</scope>
    <source>
        <strain evidence="6">Race5_Kim</strain>
    </source>
</reference>
<dbReference type="GO" id="GO:0004029">
    <property type="term" value="F:aldehyde dehydrogenase (NAD+) activity"/>
    <property type="evidence" value="ECO:0007669"/>
    <property type="project" value="UniProtKB-EC"/>
</dbReference>
<evidence type="ECO:0000313" key="7">
    <source>
        <dbReference type="Proteomes" id="UP000756132"/>
    </source>
</evidence>
<protein>
    <recommendedName>
        <fullName evidence="2">aldehyde dehydrogenase (NAD(+))</fullName>
        <ecNumber evidence="2">1.2.1.3</ecNumber>
    </recommendedName>
</protein>
<evidence type="ECO:0000256" key="3">
    <source>
        <dbReference type="ARBA" id="ARBA00049194"/>
    </source>
</evidence>
<evidence type="ECO:0000259" key="5">
    <source>
        <dbReference type="Pfam" id="PF00171"/>
    </source>
</evidence>
<proteinExistence type="inferred from homology"/>
<dbReference type="RefSeq" id="XP_047768738.1">
    <property type="nucleotide sequence ID" value="XM_047912591.1"/>
</dbReference>
<keyword evidence="4" id="KW-0472">Membrane</keyword>
<dbReference type="InterPro" id="IPR043519">
    <property type="entry name" value="NT_sf"/>
</dbReference>
<dbReference type="Pfam" id="PF00171">
    <property type="entry name" value="Aldedh"/>
    <property type="match status" value="1"/>
</dbReference>
<organism evidence="6 7">
    <name type="scientific">Passalora fulva</name>
    <name type="common">Tomato leaf mold</name>
    <name type="synonym">Cladosporium fulvum</name>
    <dbReference type="NCBI Taxonomy" id="5499"/>
    <lineage>
        <taxon>Eukaryota</taxon>
        <taxon>Fungi</taxon>
        <taxon>Dikarya</taxon>
        <taxon>Ascomycota</taxon>
        <taxon>Pezizomycotina</taxon>
        <taxon>Dothideomycetes</taxon>
        <taxon>Dothideomycetidae</taxon>
        <taxon>Mycosphaerellales</taxon>
        <taxon>Mycosphaerellaceae</taxon>
        <taxon>Fulvia</taxon>
    </lineage>
</organism>